<dbReference type="HOGENOM" id="CLU_135548_0_0_6"/>
<proteinExistence type="predicted"/>
<dbReference type="GeneID" id="33937854"/>
<reference evidence="1 2" key="1">
    <citation type="journal article" date="2012" name="PLoS ONE">
        <title>Edwardsiella comparative phylogenomics reveal the new intra/inter-species taxonomic relationships, virulence evolution and niche adaptation mechanisms.</title>
        <authorList>
            <person name="Yang M."/>
            <person name="Lv Y."/>
            <person name="Xiao J."/>
            <person name="Wu H."/>
            <person name="Zheng H."/>
            <person name="Liu Q."/>
            <person name="Zhang Y."/>
            <person name="Wang Q."/>
        </authorList>
    </citation>
    <scope>NUCLEOTIDE SEQUENCE [LARGE SCALE GENOMIC DNA]</scope>
    <source>
        <strain evidence="2">080813</strain>
    </source>
</reference>
<name>A0A076LE60_9GAMM</name>
<dbReference type="Pfam" id="PF06891">
    <property type="entry name" value="P2_Phage_GpR"/>
    <property type="match status" value="1"/>
</dbReference>
<dbReference type="InterPro" id="IPR009678">
    <property type="entry name" value="Phage_tail_completion_R"/>
</dbReference>
<dbReference type="AlphaFoldDB" id="A0A076LE60"/>
<dbReference type="Proteomes" id="UP000028681">
    <property type="component" value="Chromosome"/>
</dbReference>
<dbReference type="RefSeq" id="WP_034165806.1">
    <property type="nucleotide sequence ID" value="NZ_CP006664.1"/>
</dbReference>
<organism evidence="1 2">
    <name type="scientific">Edwardsiella anguillarum ET080813</name>
    <dbReference type="NCBI Taxonomy" id="667120"/>
    <lineage>
        <taxon>Bacteria</taxon>
        <taxon>Pseudomonadati</taxon>
        <taxon>Pseudomonadota</taxon>
        <taxon>Gammaproteobacteria</taxon>
        <taxon>Enterobacterales</taxon>
        <taxon>Hafniaceae</taxon>
        <taxon>Edwardsiella</taxon>
    </lineage>
</organism>
<sequence length="159" mass="18032">MTQLAELTTYIQEQIPRRANITFSSEMDDITLFPAVKNLGNGCLRIQVRQYDAVLTWDAWPYRLASPDLLFSVIESWLTYHANGLRDELGLAIPRTDVSVDDQGNAWLQIIIPMADPLTLREDETGEILRNGKRYCLDSPDIWVAEHYTIHPGAADDQG</sequence>
<dbReference type="EMBL" id="CP006664">
    <property type="protein sequence ID" value="AIJ06496.1"/>
    <property type="molecule type" value="Genomic_DNA"/>
</dbReference>
<gene>
    <name evidence="1" type="ORF">ETEE_0010</name>
</gene>
<dbReference type="KEGG" id="ete:ETEE_0010"/>
<evidence type="ECO:0000313" key="1">
    <source>
        <dbReference type="EMBL" id="AIJ06496.1"/>
    </source>
</evidence>
<accession>A0A076LE60</accession>
<protein>
    <submittedName>
        <fullName evidence="1">Putative phage protein</fullName>
    </submittedName>
</protein>
<evidence type="ECO:0000313" key="2">
    <source>
        <dbReference type="Proteomes" id="UP000028681"/>
    </source>
</evidence>